<comment type="caution">
    <text evidence="1">The sequence shown here is derived from an EMBL/GenBank/DDBJ whole genome shotgun (WGS) entry which is preliminary data.</text>
</comment>
<proteinExistence type="predicted"/>
<dbReference type="STRING" id="872965.SE16_13760"/>
<name>A0A0M9UCC9_9CHLR</name>
<sequence length="260" mass="30179">MNAVHNQTWWGFALRQVFAFENHLRAHLMQLPLTMYQEWHQLLFAHWPVPPEMLRPHIPAALRLETFDGVAWIGVVPFHMRNIHLHGGIPLIGAHAFAELNVRTYVRHGDHAGVWFFSLDAASRLAVWGARRFFHLPYFYADMHTHREGETVVYRSQRRDARGHPARFVATYAPSGAPFQATPGTLEHFLTERYCLFAADNHGRLYRGDIRHTPWPLQPATATISENSMWLPEWQRPTQAPLLHYAEQLHVEILPLVRIS</sequence>
<keyword evidence="2" id="KW-1185">Reference proteome</keyword>
<reference evidence="2" key="2">
    <citation type="submission" date="2015-08" db="EMBL/GenBank/DDBJ databases">
        <title>Draft Genome Sequence of a Heterotrophic Facultative Anaerobic Bacterium Ardenticatena maritima Strain 110S.</title>
        <authorList>
            <person name="Kawaichi S."/>
            <person name="Yoshida T."/>
            <person name="Sako Y."/>
            <person name="Nakamura R."/>
        </authorList>
    </citation>
    <scope>NUCLEOTIDE SEQUENCE [LARGE SCALE GENOMIC DNA]</scope>
    <source>
        <strain evidence="2">110S</strain>
    </source>
</reference>
<dbReference type="PANTHER" id="PTHR39186:SF1">
    <property type="entry name" value="DUF2071 DOMAIN-CONTAINING PROTEIN"/>
    <property type="match status" value="1"/>
</dbReference>
<dbReference type="AlphaFoldDB" id="A0A0M9UCC9"/>
<dbReference type="InterPro" id="IPR023375">
    <property type="entry name" value="ADC_dom_sf"/>
</dbReference>
<dbReference type="InParanoid" id="A0A0M9UCC9"/>
<dbReference type="EMBL" id="BBZA01000087">
    <property type="protein sequence ID" value="GAP62824.1"/>
    <property type="molecule type" value="Genomic_DNA"/>
</dbReference>
<accession>A0A0M9UCC9</accession>
<gene>
    <name evidence="1" type="ORF">ARMA_1247</name>
</gene>
<dbReference type="InterPro" id="IPR018644">
    <property type="entry name" value="DUF2071"/>
</dbReference>
<reference evidence="1 2" key="1">
    <citation type="journal article" date="2015" name="Genome Announc.">
        <title>Draft Genome Sequence of a Heterotrophic Facultative Anaerobic Thermophilic Bacterium, Ardenticatena maritima Strain 110ST.</title>
        <authorList>
            <person name="Kawaichi S."/>
            <person name="Yoshida T."/>
            <person name="Sako Y."/>
            <person name="Nakamura R."/>
        </authorList>
    </citation>
    <scope>NUCLEOTIDE SEQUENCE [LARGE SCALE GENOMIC DNA]</scope>
    <source>
        <strain evidence="1 2">110S</strain>
    </source>
</reference>
<evidence type="ECO:0008006" key="3">
    <source>
        <dbReference type="Google" id="ProtNLM"/>
    </source>
</evidence>
<dbReference type="Proteomes" id="UP000037784">
    <property type="component" value="Unassembled WGS sequence"/>
</dbReference>
<protein>
    <recommendedName>
        <fullName evidence="3">DUF2071 domain-containing protein</fullName>
    </recommendedName>
</protein>
<dbReference type="Pfam" id="PF09844">
    <property type="entry name" value="DUF2071"/>
    <property type="match status" value="1"/>
</dbReference>
<evidence type="ECO:0000313" key="2">
    <source>
        <dbReference type="Proteomes" id="UP000037784"/>
    </source>
</evidence>
<dbReference type="SUPFAM" id="SSF160104">
    <property type="entry name" value="Acetoacetate decarboxylase-like"/>
    <property type="match status" value="1"/>
</dbReference>
<organism evidence="1 2">
    <name type="scientific">Ardenticatena maritima</name>
    <dbReference type="NCBI Taxonomy" id="872965"/>
    <lineage>
        <taxon>Bacteria</taxon>
        <taxon>Bacillati</taxon>
        <taxon>Chloroflexota</taxon>
        <taxon>Ardenticatenia</taxon>
        <taxon>Ardenticatenales</taxon>
        <taxon>Ardenticatenaceae</taxon>
        <taxon>Ardenticatena</taxon>
    </lineage>
</organism>
<evidence type="ECO:0000313" key="1">
    <source>
        <dbReference type="EMBL" id="GAP62824.1"/>
    </source>
</evidence>
<dbReference type="Gene3D" id="2.40.400.10">
    <property type="entry name" value="Acetoacetate decarboxylase-like"/>
    <property type="match status" value="1"/>
</dbReference>
<dbReference type="PANTHER" id="PTHR39186">
    <property type="entry name" value="DUF2071 FAMILY PROTEIN"/>
    <property type="match status" value="1"/>
</dbReference>